<evidence type="ECO:0000256" key="11">
    <source>
        <dbReference type="SAM" id="MobiDB-lite"/>
    </source>
</evidence>
<gene>
    <name evidence="13" type="ORF">BDY17DRAFT_326812</name>
</gene>
<evidence type="ECO:0000256" key="6">
    <source>
        <dbReference type="ARBA" id="ARBA00022975"/>
    </source>
</evidence>
<feature type="active site" description="For OMPdecase activity" evidence="8">
    <location>
        <position position="96"/>
    </location>
</feature>
<evidence type="ECO:0000256" key="7">
    <source>
        <dbReference type="ARBA" id="ARBA00023239"/>
    </source>
</evidence>
<dbReference type="RefSeq" id="XP_033587513.1">
    <property type="nucleotide sequence ID" value="XM_033737572.1"/>
</dbReference>
<dbReference type="GO" id="GO:0004590">
    <property type="term" value="F:orotidine-5'-phosphate decarboxylase activity"/>
    <property type="evidence" value="ECO:0007669"/>
    <property type="project" value="UniProtKB-EC"/>
</dbReference>
<evidence type="ECO:0000259" key="12">
    <source>
        <dbReference type="SMART" id="SM00934"/>
    </source>
</evidence>
<feature type="binding site" evidence="9">
    <location>
        <position position="65"/>
    </location>
    <ligand>
        <name>substrate</name>
    </ligand>
</feature>
<proteinExistence type="inferred from homology"/>
<feature type="binding site" evidence="9">
    <location>
        <position position="43"/>
    </location>
    <ligand>
        <name>substrate</name>
    </ligand>
</feature>
<feature type="compositionally biased region" description="Basic and acidic residues" evidence="11">
    <location>
        <begin position="169"/>
        <end position="187"/>
    </location>
</feature>
<evidence type="ECO:0000256" key="4">
    <source>
        <dbReference type="ARBA" id="ARBA00021923"/>
    </source>
</evidence>
<dbReference type="Pfam" id="PF00215">
    <property type="entry name" value="OMPdecase"/>
    <property type="match status" value="1"/>
</dbReference>
<evidence type="ECO:0000256" key="10">
    <source>
        <dbReference type="RuleBase" id="RU000512"/>
    </source>
</evidence>
<keyword evidence="6 10" id="KW-0665">Pyrimidine biosynthesis</keyword>
<feature type="binding site" evidence="9">
    <location>
        <position position="351"/>
    </location>
    <ligand>
        <name>substrate</name>
    </ligand>
</feature>
<dbReference type="GO" id="GO:0044205">
    <property type="term" value="P:'de novo' UMP biosynthetic process"/>
    <property type="evidence" value="ECO:0007669"/>
    <property type="project" value="UniProtKB-UniPathway"/>
</dbReference>
<comment type="pathway">
    <text evidence="1 10">Pyrimidine metabolism; UMP biosynthesis via de novo pathway; UMP from orotate: step 2/2.</text>
</comment>
<dbReference type="InterPro" id="IPR013785">
    <property type="entry name" value="Aldolase_TIM"/>
</dbReference>
<dbReference type="GeneID" id="54478574"/>
<dbReference type="Gene3D" id="3.20.20.70">
    <property type="entry name" value="Aldolase class I"/>
    <property type="match status" value="2"/>
</dbReference>
<comment type="catalytic activity">
    <reaction evidence="10">
        <text>orotidine 5'-phosphate + H(+) = UMP + CO2</text>
        <dbReference type="Rhea" id="RHEA:11596"/>
        <dbReference type="ChEBI" id="CHEBI:15378"/>
        <dbReference type="ChEBI" id="CHEBI:16526"/>
        <dbReference type="ChEBI" id="CHEBI:57538"/>
        <dbReference type="ChEBI" id="CHEBI:57865"/>
        <dbReference type="EC" id="4.1.1.23"/>
    </reaction>
</comment>
<dbReference type="EC" id="4.1.1.23" evidence="3 10"/>
<evidence type="ECO:0000256" key="1">
    <source>
        <dbReference type="ARBA" id="ARBA00004861"/>
    </source>
</evidence>
<evidence type="ECO:0000313" key="13">
    <source>
        <dbReference type="EMBL" id="KAF2480943.1"/>
    </source>
</evidence>
<dbReference type="UniPathway" id="UPA00070">
    <property type="reaction ID" value="UER00120"/>
</dbReference>
<keyword evidence="7 10" id="KW-0456">Lyase</keyword>
<dbReference type="InterPro" id="IPR014732">
    <property type="entry name" value="OMPdecase"/>
</dbReference>
<keyword evidence="14" id="KW-1185">Reference proteome</keyword>
<feature type="domain" description="Orotidine 5'-phosphate decarboxylase" evidence="12">
    <location>
        <begin position="37"/>
        <end position="367"/>
    </location>
</feature>
<protein>
    <recommendedName>
        <fullName evidence="4 10">Orotidine 5'-phosphate decarboxylase</fullName>
        <ecNumber evidence="3 10">4.1.1.23</ecNumber>
    </recommendedName>
</protein>
<dbReference type="InterPro" id="IPR018089">
    <property type="entry name" value="OMPdecase_AS"/>
</dbReference>
<evidence type="ECO:0000256" key="3">
    <source>
        <dbReference type="ARBA" id="ARBA00012321"/>
    </source>
</evidence>
<accession>A0A6A6PND6</accession>
<evidence type="ECO:0000256" key="5">
    <source>
        <dbReference type="ARBA" id="ARBA00022793"/>
    </source>
</evidence>
<keyword evidence="5 10" id="KW-0210">Decarboxylase</keyword>
<evidence type="ECO:0000256" key="9">
    <source>
        <dbReference type="PIRSR" id="PIRSR614732-2"/>
    </source>
</evidence>
<reference evidence="13" key="1">
    <citation type="journal article" date="2020" name="Stud. Mycol.">
        <title>101 Dothideomycetes genomes: a test case for predicting lifestyles and emergence of pathogens.</title>
        <authorList>
            <person name="Haridas S."/>
            <person name="Albert R."/>
            <person name="Binder M."/>
            <person name="Bloem J."/>
            <person name="Labutti K."/>
            <person name="Salamov A."/>
            <person name="Andreopoulos B."/>
            <person name="Baker S."/>
            <person name="Barry K."/>
            <person name="Bills G."/>
            <person name="Bluhm B."/>
            <person name="Cannon C."/>
            <person name="Castanera R."/>
            <person name="Culley D."/>
            <person name="Daum C."/>
            <person name="Ezra D."/>
            <person name="Gonzalez J."/>
            <person name="Henrissat B."/>
            <person name="Kuo A."/>
            <person name="Liang C."/>
            <person name="Lipzen A."/>
            <person name="Lutzoni F."/>
            <person name="Magnuson J."/>
            <person name="Mondo S."/>
            <person name="Nolan M."/>
            <person name="Ohm R."/>
            <person name="Pangilinan J."/>
            <person name="Park H.-J."/>
            <person name="Ramirez L."/>
            <person name="Alfaro M."/>
            <person name="Sun H."/>
            <person name="Tritt A."/>
            <person name="Yoshinaga Y."/>
            <person name="Zwiers L.-H."/>
            <person name="Turgeon B."/>
            <person name="Goodwin S."/>
            <person name="Spatafora J."/>
            <person name="Crous P."/>
            <person name="Grigoriev I."/>
        </authorList>
    </citation>
    <scope>NUCLEOTIDE SEQUENCE</scope>
    <source>
        <strain evidence="13">CBS 113389</strain>
    </source>
</reference>
<dbReference type="EMBL" id="MU001639">
    <property type="protein sequence ID" value="KAF2480943.1"/>
    <property type="molecule type" value="Genomic_DNA"/>
</dbReference>
<dbReference type="SMART" id="SM00934">
    <property type="entry name" value="OMPdecase"/>
    <property type="match status" value="1"/>
</dbReference>
<dbReference type="InterPro" id="IPR001754">
    <property type="entry name" value="OMPdeCOase_dom"/>
</dbReference>
<evidence type="ECO:0000256" key="2">
    <source>
        <dbReference type="ARBA" id="ARBA00011018"/>
    </source>
</evidence>
<evidence type="ECO:0000313" key="14">
    <source>
        <dbReference type="Proteomes" id="UP000799767"/>
    </source>
</evidence>
<name>A0A6A6PND6_9PEZI</name>
<feature type="compositionally biased region" description="Polar residues" evidence="11">
    <location>
        <begin position="223"/>
        <end position="233"/>
    </location>
</feature>
<dbReference type="GO" id="GO:0004588">
    <property type="term" value="F:orotate phosphoribosyltransferase activity"/>
    <property type="evidence" value="ECO:0007669"/>
    <property type="project" value="TreeGrafter"/>
</dbReference>
<dbReference type="OrthoDB" id="10263753at2759"/>
<dbReference type="NCBIfam" id="TIGR01740">
    <property type="entry name" value="pyrF"/>
    <property type="match status" value="1"/>
</dbReference>
<comment type="similarity">
    <text evidence="2 10">Belongs to the OMP decarboxylase family.</text>
</comment>
<feature type="active site" description="For OMPdecase activity" evidence="8">
    <location>
        <position position="101"/>
    </location>
</feature>
<dbReference type="PANTHER" id="PTHR19278">
    <property type="entry name" value="OROTATE PHOSPHORIBOSYLTRANSFERASE"/>
    <property type="match status" value="1"/>
</dbReference>
<feature type="binding site" evidence="9">
    <location>
        <position position="271"/>
    </location>
    <ligand>
        <name>substrate</name>
    </ligand>
</feature>
<feature type="binding site" evidence="9">
    <location>
        <position position="331"/>
    </location>
    <ligand>
        <name>substrate</name>
    </ligand>
</feature>
<feature type="compositionally biased region" description="Low complexity" evidence="11">
    <location>
        <begin position="210"/>
        <end position="222"/>
    </location>
</feature>
<dbReference type="CDD" id="cd04725">
    <property type="entry name" value="OMP_decarboxylase_like"/>
    <property type="match status" value="1"/>
</dbReference>
<feature type="binding site" evidence="9">
    <location>
        <position position="352"/>
    </location>
    <ligand>
        <name>substrate</name>
    </ligand>
</feature>
<dbReference type="PROSITE" id="PS00156">
    <property type="entry name" value="OMPDECASE"/>
    <property type="match status" value="1"/>
</dbReference>
<dbReference type="Proteomes" id="UP000799767">
    <property type="component" value="Unassembled WGS sequence"/>
</dbReference>
<feature type="region of interest" description="Disordered" evidence="11">
    <location>
        <begin position="164"/>
        <end position="254"/>
    </location>
</feature>
<feature type="compositionally biased region" description="Acidic residues" evidence="11">
    <location>
        <begin position="188"/>
        <end position="202"/>
    </location>
</feature>
<feature type="compositionally biased region" description="Acidic residues" evidence="11">
    <location>
        <begin position="243"/>
        <end position="254"/>
    </location>
</feature>
<dbReference type="AlphaFoldDB" id="A0A6A6PND6"/>
<feature type="active site" description="For OMPdecase activity" evidence="8">
    <location>
        <position position="98"/>
    </location>
</feature>
<dbReference type="SUPFAM" id="SSF51366">
    <property type="entry name" value="Ribulose-phoshate binding barrel"/>
    <property type="match status" value="1"/>
</dbReference>
<dbReference type="InterPro" id="IPR011060">
    <property type="entry name" value="RibuloseP-bd_barrel"/>
</dbReference>
<dbReference type="GO" id="GO:0006207">
    <property type="term" value="P:'de novo' pyrimidine nucleobase biosynthetic process"/>
    <property type="evidence" value="ECO:0007669"/>
    <property type="project" value="InterPro"/>
</dbReference>
<dbReference type="PANTHER" id="PTHR19278:SF9">
    <property type="entry name" value="URIDINE 5'-MONOPHOSPHATE SYNTHASE"/>
    <property type="match status" value="1"/>
</dbReference>
<organism evidence="13 14">
    <name type="scientific">Neohortaea acidophila</name>
    <dbReference type="NCBI Taxonomy" id="245834"/>
    <lineage>
        <taxon>Eukaryota</taxon>
        <taxon>Fungi</taxon>
        <taxon>Dikarya</taxon>
        <taxon>Ascomycota</taxon>
        <taxon>Pezizomycotina</taxon>
        <taxon>Dothideomycetes</taxon>
        <taxon>Dothideomycetidae</taxon>
        <taxon>Mycosphaerellales</taxon>
        <taxon>Teratosphaeriaceae</taxon>
        <taxon>Neohortaea</taxon>
    </lineage>
</organism>
<evidence type="ECO:0000256" key="8">
    <source>
        <dbReference type="PIRSR" id="PIRSR614732-1"/>
    </source>
</evidence>
<sequence length="387" mass="42464">MPAHHTLIETYGQRSERPGLTPLATYLLQLMHFKRTNLCLSADVSTTAELLQLAEEVGDQICILKTHADIIKDFTDRTASRLAEIARRRQFVIFEDRKLGDIGNTVQQQYIGGTLSIVRWAHIVNAHLFPGPSIIDALAEGAKKAIAAYNTSVQTNISASPALSLDGAADDRSVSSRGFDSEEHEAASEDEESSGIEEETEEERLGRKNSVVSVSTTISTKTEAISPQPSFRPSLSRGASGDSDVEEEEVDLEELGPPPFYRSLLLLAQMSSKDNFFTPQYTAACVKHARANRDFVIGFIAQESLNVEREDNFITMTPGVQLAAGSDAMGQQYNTPHKVIGEAGSDVIIVGRGILSAIDKRRAAHEYRKQGWAAYEARIKAGRKRSR</sequence>